<dbReference type="InterPro" id="IPR001611">
    <property type="entry name" value="Leu-rich_rpt"/>
</dbReference>
<evidence type="ECO:0000256" key="13">
    <source>
        <dbReference type="SAM" id="Phobius"/>
    </source>
</evidence>
<dbReference type="GO" id="GO:0009742">
    <property type="term" value="P:brassinosteroid mediated signaling pathway"/>
    <property type="evidence" value="ECO:0007669"/>
    <property type="project" value="UniProtKB-KW"/>
</dbReference>
<evidence type="ECO:0000313" key="16">
    <source>
        <dbReference type="EMBL" id="KAF8706498.1"/>
    </source>
</evidence>
<dbReference type="SUPFAM" id="SSF52058">
    <property type="entry name" value="L domain-like"/>
    <property type="match status" value="2"/>
</dbReference>
<feature type="transmembrane region" description="Helical" evidence="13">
    <location>
        <begin position="535"/>
        <end position="557"/>
    </location>
</feature>
<keyword evidence="6 13" id="KW-0812">Transmembrane</keyword>
<evidence type="ECO:0000256" key="2">
    <source>
        <dbReference type="ARBA" id="ARBA00009592"/>
    </source>
</evidence>
<feature type="domain" description="Leucine-rich repeat-containing N-terminal plant-type" evidence="15">
    <location>
        <begin position="28"/>
        <end position="70"/>
    </location>
</feature>
<proteinExistence type="inferred from homology"/>
<evidence type="ECO:0000313" key="17">
    <source>
        <dbReference type="Proteomes" id="UP000636709"/>
    </source>
</evidence>
<keyword evidence="12" id="KW-0325">Glycoprotein</keyword>
<dbReference type="Pfam" id="PF08263">
    <property type="entry name" value="LRRNT_2"/>
    <property type="match status" value="1"/>
</dbReference>
<dbReference type="OrthoDB" id="4691307at2759"/>
<evidence type="ECO:0000256" key="6">
    <source>
        <dbReference type="ARBA" id="ARBA00022692"/>
    </source>
</evidence>
<dbReference type="Gene3D" id="3.80.10.10">
    <property type="entry name" value="Ribonuclease Inhibitor"/>
    <property type="match status" value="2"/>
</dbReference>
<name>A0A835BNS6_9POAL</name>
<comment type="caution">
    <text evidence="16">The sequence shown here is derived from an EMBL/GenBank/DDBJ whole genome shotgun (WGS) entry which is preliminary data.</text>
</comment>
<evidence type="ECO:0000256" key="4">
    <source>
        <dbReference type="ARBA" id="ARBA00022614"/>
    </source>
</evidence>
<dbReference type="Pfam" id="PF13855">
    <property type="entry name" value="LRR_8"/>
    <property type="match status" value="2"/>
</dbReference>
<dbReference type="EMBL" id="JACEFO010001767">
    <property type="protein sequence ID" value="KAF8706498.1"/>
    <property type="molecule type" value="Genomic_DNA"/>
</dbReference>
<evidence type="ECO:0000256" key="3">
    <source>
        <dbReference type="ARBA" id="ARBA00022475"/>
    </source>
</evidence>
<keyword evidence="9 13" id="KW-1133">Transmembrane helix</keyword>
<keyword evidence="4" id="KW-0433">Leucine-rich repeat</keyword>
<sequence length="569" mass="62650">MMISLLLAMLWVLCMLHPMFYMACGCVAEERAALLRIRSSLQEAGRSGNVPIEPLEHTGDCCSWSYVSCDDNRRVKGLHLSGLYDLEGSVVTAKSRCWDLNMTLFSPLRRLGLLDLSWNSACLHNLDGFQELTNLRQLDLSHNSFAGNDIMASLATLPSLEVLNLASTNMSGPLQNIAFKELKRLRELHVGSNRLNGSIPASLFELPHLEYLDLSENFLLANIPIGSSSNMSSVLQTINLSKNNLNGVFDFFWLSNCTTLKNINLSMNTDLAVHVSFRDQAPSFQLRSLMLSACNLDNNIIAGPNLLCHAKPFASPRLVQQQLDRKLSGSLPPCIGDIPFGAHASDIPFLFTDVGGTVIVNLDGDAPDFEWSTPSYELQGFTFFTKGNLYTYGRNFITMMFGVDLSGNMLSGEIPQEIGNLRLLKSLNLSYNLFTGHIPATFGNMTGMESLDLSHNELSGPIPQELTQLWSLEMFSVAYNNLSGCVANSGQFDTFTMDSYQGNKNLRHSSLGCLGGSGPIVPALEDVSEMSDDPILYVISVASFVLAFWATVVFSFCHSHGTVNCRLRQ</sequence>
<organism evidence="16 17">
    <name type="scientific">Digitaria exilis</name>
    <dbReference type="NCBI Taxonomy" id="1010633"/>
    <lineage>
        <taxon>Eukaryota</taxon>
        <taxon>Viridiplantae</taxon>
        <taxon>Streptophyta</taxon>
        <taxon>Embryophyta</taxon>
        <taxon>Tracheophyta</taxon>
        <taxon>Spermatophyta</taxon>
        <taxon>Magnoliopsida</taxon>
        <taxon>Liliopsida</taxon>
        <taxon>Poales</taxon>
        <taxon>Poaceae</taxon>
        <taxon>PACMAD clade</taxon>
        <taxon>Panicoideae</taxon>
        <taxon>Panicodae</taxon>
        <taxon>Paniceae</taxon>
        <taxon>Anthephorinae</taxon>
        <taxon>Digitaria</taxon>
    </lineage>
</organism>
<dbReference type="Pfam" id="PF00560">
    <property type="entry name" value="LRR_1"/>
    <property type="match status" value="2"/>
</dbReference>
<evidence type="ECO:0000256" key="8">
    <source>
        <dbReference type="ARBA" id="ARBA00022737"/>
    </source>
</evidence>
<dbReference type="GO" id="GO:0005886">
    <property type="term" value="C:plasma membrane"/>
    <property type="evidence" value="ECO:0007669"/>
    <property type="project" value="UniProtKB-SubCell"/>
</dbReference>
<dbReference type="SMART" id="SM00369">
    <property type="entry name" value="LRR_TYP"/>
    <property type="match status" value="4"/>
</dbReference>
<dbReference type="Proteomes" id="UP000636709">
    <property type="component" value="Unassembled WGS sequence"/>
</dbReference>
<evidence type="ECO:0000256" key="1">
    <source>
        <dbReference type="ARBA" id="ARBA00004251"/>
    </source>
</evidence>
<gene>
    <name evidence="16" type="ORF">HU200_030774</name>
</gene>
<evidence type="ECO:0000256" key="10">
    <source>
        <dbReference type="ARBA" id="ARBA00023136"/>
    </source>
</evidence>
<keyword evidence="3" id="KW-1003">Cell membrane</keyword>
<dbReference type="InterPro" id="IPR013210">
    <property type="entry name" value="LRR_N_plant-typ"/>
</dbReference>
<dbReference type="InterPro" id="IPR003591">
    <property type="entry name" value="Leu-rich_rpt_typical-subtyp"/>
</dbReference>
<dbReference type="AlphaFoldDB" id="A0A835BNS6"/>
<comment type="similarity">
    <text evidence="2">Belongs to the RLP family.</text>
</comment>
<comment type="subcellular location">
    <subcellularLocation>
        <location evidence="1">Cell membrane</location>
        <topology evidence="1">Single-pass type I membrane protein</topology>
    </subcellularLocation>
</comment>
<evidence type="ECO:0000256" key="12">
    <source>
        <dbReference type="ARBA" id="ARBA00023180"/>
    </source>
</evidence>
<reference evidence="16" key="1">
    <citation type="submission" date="2020-07" db="EMBL/GenBank/DDBJ databases">
        <title>Genome sequence and genetic diversity analysis of an under-domesticated orphan crop, white fonio (Digitaria exilis).</title>
        <authorList>
            <person name="Bennetzen J.L."/>
            <person name="Chen S."/>
            <person name="Ma X."/>
            <person name="Wang X."/>
            <person name="Yssel A.E.J."/>
            <person name="Chaluvadi S.R."/>
            <person name="Johnson M."/>
            <person name="Gangashetty P."/>
            <person name="Hamidou F."/>
            <person name="Sanogo M.D."/>
            <person name="Zwaenepoel A."/>
            <person name="Wallace J."/>
            <person name="Van De Peer Y."/>
            <person name="Van Deynze A."/>
        </authorList>
    </citation>
    <scope>NUCLEOTIDE SEQUENCE</scope>
    <source>
        <tissue evidence="16">Leaves</tissue>
    </source>
</reference>
<feature type="chain" id="PRO_5032744556" description="Leucine-rich repeat-containing N-terminal plant-type domain-containing protein" evidence="14">
    <location>
        <begin position="17"/>
        <end position="569"/>
    </location>
</feature>
<keyword evidence="7 14" id="KW-0732">Signal</keyword>
<dbReference type="PANTHER" id="PTHR48052:SF78">
    <property type="entry name" value="LEUCINE-RICH REPEAT-CONTAINING N-TERMINAL PLANT-TYPE DOMAIN-CONTAINING PROTEIN"/>
    <property type="match status" value="1"/>
</dbReference>
<protein>
    <recommendedName>
        <fullName evidence="15">Leucine-rich repeat-containing N-terminal plant-type domain-containing protein</fullName>
    </recommendedName>
</protein>
<evidence type="ECO:0000256" key="7">
    <source>
        <dbReference type="ARBA" id="ARBA00022729"/>
    </source>
</evidence>
<keyword evidence="8" id="KW-0677">Repeat</keyword>
<keyword evidence="10 13" id="KW-0472">Membrane</keyword>
<keyword evidence="11" id="KW-0675">Receptor</keyword>
<feature type="signal peptide" evidence="14">
    <location>
        <begin position="1"/>
        <end position="16"/>
    </location>
</feature>
<evidence type="ECO:0000256" key="9">
    <source>
        <dbReference type="ARBA" id="ARBA00022989"/>
    </source>
</evidence>
<dbReference type="FunFam" id="3.80.10.10:FF:000111">
    <property type="entry name" value="LRR receptor-like serine/threonine-protein kinase ERECTA"/>
    <property type="match status" value="1"/>
</dbReference>
<dbReference type="PANTHER" id="PTHR48052">
    <property type="entry name" value="UNNAMED PRODUCT"/>
    <property type="match status" value="1"/>
</dbReference>
<evidence type="ECO:0000256" key="5">
    <source>
        <dbReference type="ARBA" id="ARBA00022626"/>
    </source>
</evidence>
<evidence type="ECO:0000256" key="11">
    <source>
        <dbReference type="ARBA" id="ARBA00023170"/>
    </source>
</evidence>
<dbReference type="InterPro" id="IPR032675">
    <property type="entry name" value="LRR_dom_sf"/>
</dbReference>
<evidence type="ECO:0000259" key="15">
    <source>
        <dbReference type="Pfam" id="PF08263"/>
    </source>
</evidence>
<accession>A0A835BNS6</accession>
<keyword evidence="5" id="KW-1070">Brassinosteroid signaling pathway</keyword>
<keyword evidence="17" id="KW-1185">Reference proteome</keyword>
<evidence type="ECO:0000256" key="14">
    <source>
        <dbReference type="SAM" id="SignalP"/>
    </source>
</evidence>